<dbReference type="CDD" id="cd07812">
    <property type="entry name" value="SRPBCC"/>
    <property type="match status" value="1"/>
</dbReference>
<keyword evidence="2" id="KW-1185">Reference proteome</keyword>
<sequence length="143" mass="16933">MKFVCHISINKPIEEVVKQFENPEALKQSQKDFVRIEHLSGNKREAGAKSKLVYKKFDLFETIIHNNLPEEFYAKYEHKNMTNTMRNTFVAVNAHETKMVTEIHYSELRGFVIKLFAKLFPGMFKKQVDKWLVKFKSFVEKQS</sequence>
<dbReference type="SUPFAM" id="SSF55961">
    <property type="entry name" value="Bet v1-like"/>
    <property type="match status" value="1"/>
</dbReference>
<accession>A0ABS9IGT7</accession>
<dbReference type="Gene3D" id="3.30.530.20">
    <property type="match status" value="1"/>
</dbReference>
<evidence type="ECO:0000313" key="2">
    <source>
        <dbReference type="Proteomes" id="UP001200022"/>
    </source>
</evidence>
<protein>
    <submittedName>
        <fullName evidence="1">SRPBCC family protein</fullName>
    </submittedName>
</protein>
<reference evidence="1 2" key="1">
    <citation type="submission" date="2022-01" db="EMBL/GenBank/DDBJ databases">
        <title>Draft genome sequence of Sabulilitoribacter multivorans KCTC 32326.</title>
        <authorList>
            <person name="Oh J.-S."/>
        </authorList>
    </citation>
    <scope>NUCLEOTIDE SEQUENCE [LARGE SCALE GENOMIC DNA]</scope>
    <source>
        <strain evidence="1 2">M-M16</strain>
    </source>
</reference>
<comment type="caution">
    <text evidence="1">The sequence shown here is derived from an EMBL/GenBank/DDBJ whole genome shotgun (WGS) entry which is preliminary data.</text>
</comment>
<name>A0ABS9IGT7_9FLAO</name>
<evidence type="ECO:0000313" key="1">
    <source>
        <dbReference type="EMBL" id="MCF7559969.1"/>
    </source>
</evidence>
<dbReference type="InterPro" id="IPR023393">
    <property type="entry name" value="START-like_dom_sf"/>
</dbReference>
<organism evidence="1 2">
    <name type="scientific">Flaviramulus multivorans</name>
    <dbReference type="NCBI Taxonomy" id="1304750"/>
    <lineage>
        <taxon>Bacteria</taxon>
        <taxon>Pseudomonadati</taxon>
        <taxon>Bacteroidota</taxon>
        <taxon>Flavobacteriia</taxon>
        <taxon>Flavobacteriales</taxon>
        <taxon>Flavobacteriaceae</taxon>
        <taxon>Flaviramulus</taxon>
    </lineage>
</organism>
<gene>
    <name evidence="1" type="ORF">L3X39_04910</name>
</gene>
<dbReference type="EMBL" id="JAKKDV010000002">
    <property type="protein sequence ID" value="MCF7559969.1"/>
    <property type="molecule type" value="Genomic_DNA"/>
</dbReference>
<dbReference type="Proteomes" id="UP001200022">
    <property type="component" value="Unassembled WGS sequence"/>
</dbReference>
<dbReference type="RefSeq" id="WP_237230654.1">
    <property type="nucleotide sequence ID" value="NZ_JAKKDV010000002.1"/>
</dbReference>
<proteinExistence type="predicted"/>